<proteinExistence type="predicted"/>
<feature type="compositionally biased region" description="Basic and acidic residues" evidence="2">
    <location>
        <begin position="101"/>
        <end position="125"/>
    </location>
</feature>
<evidence type="ECO:0000313" key="3">
    <source>
        <dbReference type="EMBL" id="JAT83666.1"/>
    </source>
</evidence>
<protein>
    <submittedName>
        <fullName evidence="3">Uncharacterized protein</fullName>
    </submittedName>
</protein>
<feature type="coiled-coil region" evidence="1">
    <location>
        <begin position="265"/>
        <end position="322"/>
    </location>
</feature>
<organism evidence="3">
    <name type="scientific">Pectinophora gossypiella</name>
    <name type="common">Cotton pink bollworm</name>
    <name type="synonym">Depressaria gossypiella</name>
    <dbReference type="NCBI Taxonomy" id="13191"/>
    <lineage>
        <taxon>Eukaryota</taxon>
        <taxon>Metazoa</taxon>
        <taxon>Ecdysozoa</taxon>
        <taxon>Arthropoda</taxon>
        <taxon>Hexapoda</taxon>
        <taxon>Insecta</taxon>
        <taxon>Pterygota</taxon>
        <taxon>Neoptera</taxon>
        <taxon>Endopterygota</taxon>
        <taxon>Lepidoptera</taxon>
        <taxon>Glossata</taxon>
        <taxon>Ditrysia</taxon>
        <taxon>Gelechioidea</taxon>
        <taxon>Gelechiidae</taxon>
        <taxon>Apatetrinae</taxon>
        <taxon>Pectinophora</taxon>
    </lineage>
</organism>
<dbReference type="EMBL" id="GDQN01007388">
    <property type="protein sequence ID" value="JAT83666.1"/>
    <property type="molecule type" value="Transcribed_RNA"/>
</dbReference>
<reference evidence="3" key="1">
    <citation type="submission" date="2015-09" db="EMBL/GenBank/DDBJ databases">
        <title>De novo assembly of Pectinophora gossypiella (Pink Bollworm) gut transcriptome.</title>
        <authorList>
            <person name="Tassone E.E."/>
        </authorList>
    </citation>
    <scope>NUCLEOTIDE SEQUENCE</scope>
</reference>
<gene>
    <name evidence="3" type="ORF">g.19494</name>
</gene>
<accession>A0A1E1W9L9</accession>
<evidence type="ECO:0000256" key="1">
    <source>
        <dbReference type="SAM" id="Coils"/>
    </source>
</evidence>
<evidence type="ECO:0000256" key="2">
    <source>
        <dbReference type="SAM" id="MobiDB-lite"/>
    </source>
</evidence>
<feature type="region of interest" description="Disordered" evidence="2">
    <location>
        <begin position="326"/>
        <end position="348"/>
    </location>
</feature>
<feature type="region of interest" description="Disordered" evidence="2">
    <location>
        <begin position="101"/>
        <end position="146"/>
    </location>
</feature>
<dbReference type="OrthoDB" id="6344460at2759"/>
<sequence length="384" mass="44268">QQKNKISINLMESIESETSIDSPDKEFVNLDLNDLDESNDTNDQKKEEDKEENKDSSRLEDNSDKTSNSKTSMSTQNKSPLADNISIPQIKVPKLDLAQKLKLHSDSDDSKKVEEPKISKSESIEAKPPQLKVSPTPSLGSELRSPRYDFNKPWCSPLSTFKPLNKAVIAPLKSSDSASSLGKGLTSPRLDGVILSQGKSSSDNVVVVYQFENVNQEESFTKPIKSPLIPDTAARDMIERNKVDERRRLELSLQKELETIRVEWCAKERRMRAELQEELREAEEKFLAEKKIRLSDQAERHKREMEEALELAERNHQDAIQSFNKEMEERRRRDIDTAERRHAEDMRKLQDQFQTRLADKRKEFEIENERALSELTVQMQASFH</sequence>
<keyword evidence="1" id="KW-0175">Coiled coil</keyword>
<feature type="non-terminal residue" evidence="3">
    <location>
        <position position="1"/>
    </location>
</feature>
<feature type="non-terminal residue" evidence="3">
    <location>
        <position position="384"/>
    </location>
</feature>
<name>A0A1E1W9L9_PECGO</name>
<feature type="compositionally biased region" description="Basic and acidic residues" evidence="2">
    <location>
        <begin position="42"/>
        <end position="64"/>
    </location>
</feature>
<dbReference type="AlphaFoldDB" id="A0A1E1W9L9"/>
<feature type="compositionally biased region" description="Polar residues" evidence="2">
    <location>
        <begin position="65"/>
        <end position="79"/>
    </location>
</feature>
<feature type="region of interest" description="Disordered" evidence="2">
    <location>
        <begin position="1"/>
        <end position="88"/>
    </location>
</feature>